<dbReference type="HOGENOM" id="CLU_081867_0_0_3"/>
<evidence type="ECO:0000259" key="1">
    <source>
        <dbReference type="Pfam" id="PF14332"/>
    </source>
</evidence>
<dbReference type="RefSeq" id="WP_006101150.1">
    <property type="nucleotide sequence ID" value="NZ_DS989849.1"/>
</dbReference>
<sequence>MSITSSLSDFSIPEIFQFLEKGQKTGVLTLGALPEDPTPLNTIYYIWVYQGRIVAAADQLDHQGLVKLIAEQMGVSQRVVTKLVQLCPTDKPLGLSLKHHGILSIEHLKQLFQNQVLQRVCTLFELKEGQFKFIPNAPIPTKEMTGLSISATEATLRGLRLLKNWDNLHDKLPAPNSGLASIMAGSPAYRLYPLEEQVWERSQGTVSLSAIAKELNVPVEQVQHVAFTLMTVGLVEEVPLLAGILPTQEIEPLPAQLSKASEKQGITPSLLQNLVGFLRSKGGNRQERNWNYVSTHSSPTSLPFLKREKETIQC</sequence>
<reference evidence="2 3" key="1">
    <citation type="submission" date="2008-07" db="EMBL/GenBank/DDBJ databases">
        <authorList>
            <person name="Tandeau de Marsac N."/>
            <person name="Ferriera S."/>
            <person name="Johnson J."/>
            <person name="Kravitz S."/>
            <person name="Beeson K."/>
            <person name="Sutton G."/>
            <person name="Rogers Y.-H."/>
            <person name="Friedman R."/>
            <person name="Frazier M."/>
            <person name="Venter J.C."/>
        </authorList>
    </citation>
    <scope>NUCLEOTIDE SEQUENCE [LARGE SCALE GENOMIC DNA]</scope>
    <source>
        <strain evidence="2 3">PCC 7420</strain>
    </source>
</reference>
<dbReference type="OrthoDB" id="424057at2"/>
<evidence type="ECO:0000313" key="2">
    <source>
        <dbReference type="EMBL" id="EDX75440.1"/>
    </source>
</evidence>
<proteinExistence type="predicted"/>
<dbReference type="Pfam" id="PF14332">
    <property type="entry name" value="DUF4388"/>
    <property type="match status" value="1"/>
</dbReference>
<feature type="domain" description="PatA-like N-terminal" evidence="1">
    <location>
        <begin position="6"/>
        <end position="165"/>
    </location>
</feature>
<protein>
    <recommendedName>
        <fullName evidence="1">PatA-like N-terminal domain-containing protein</fullName>
    </recommendedName>
</protein>
<dbReference type="EMBL" id="DS989849">
    <property type="protein sequence ID" value="EDX75440.1"/>
    <property type="molecule type" value="Genomic_DNA"/>
</dbReference>
<keyword evidence="3" id="KW-1185">Reference proteome</keyword>
<dbReference type="AlphaFoldDB" id="B4VRP2"/>
<gene>
    <name evidence="2" type="ORF">MC7420_1358</name>
</gene>
<dbReference type="Proteomes" id="UP000003835">
    <property type="component" value="Unassembled WGS sequence"/>
</dbReference>
<organism evidence="2 3">
    <name type="scientific">Coleofasciculus chthonoplastes PCC 7420</name>
    <dbReference type="NCBI Taxonomy" id="118168"/>
    <lineage>
        <taxon>Bacteria</taxon>
        <taxon>Bacillati</taxon>
        <taxon>Cyanobacteriota</taxon>
        <taxon>Cyanophyceae</taxon>
        <taxon>Coleofasciculales</taxon>
        <taxon>Coleofasciculaceae</taxon>
        <taxon>Coleofasciculus</taxon>
    </lineage>
</organism>
<name>B4VRP2_9CYAN</name>
<evidence type="ECO:0000313" key="3">
    <source>
        <dbReference type="Proteomes" id="UP000003835"/>
    </source>
</evidence>
<dbReference type="eggNOG" id="COG0457">
    <property type="taxonomic scope" value="Bacteria"/>
</dbReference>
<dbReference type="InterPro" id="IPR025497">
    <property type="entry name" value="PatA-like_N"/>
</dbReference>
<dbReference type="STRING" id="118168.MC7420_1358"/>
<accession>B4VRP2</accession>